<evidence type="ECO:0000313" key="3">
    <source>
        <dbReference type="EMBL" id="MFC4831840.1"/>
    </source>
</evidence>
<feature type="region of interest" description="Disordered" evidence="1">
    <location>
        <begin position="1"/>
        <end position="41"/>
    </location>
</feature>
<organism evidence="3 4">
    <name type="scientific">Actinomycetospora chibensis</name>
    <dbReference type="NCBI Taxonomy" id="663606"/>
    <lineage>
        <taxon>Bacteria</taxon>
        <taxon>Bacillati</taxon>
        <taxon>Actinomycetota</taxon>
        <taxon>Actinomycetes</taxon>
        <taxon>Pseudonocardiales</taxon>
        <taxon>Pseudonocardiaceae</taxon>
        <taxon>Actinomycetospora</taxon>
    </lineage>
</organism>
<keyword evidence="2" id="KW-0472">Membrane</keyword>
<proteinExistence type="predicted"/>
<keyword evidence="4" id="KW-1185">Reference proteome</keyword>
<accession>A0ABV9RDM3</accession>
<dbReference type="RefSeq" id="WP_274191866.1">
    <property type="nucleotide sequence ID" value="NZ_BAABHN010000010.1"/>
</dbReference>
<comment type="caution">
    <text evidence="3">The sequence shown here is derived from an EMBL/GenBank/DDBJ whole genome shotgun (WGS) entry which is preliminary data.</text>
</comment>
<gene>
    <name evidence="3" type="ORF">ACFPEL_05405</name>
</gene>
<keyword evidence="2" id="KW-1133">Transmembrane helix</keyword>
<sequence>MIAHVPDTHRDMDTATEIALPRLRTGEPRVAPQPAPAPAGTQDPILVATRLESSAALLTWVVRLTLMVAVGLVALVAVL</sequence>
<evidence type="ECO:0000313" key="4">
    <source>
        <dbReference type="Proteomes" id="UP001595909"/>
    </source>
</evidence>
<feature type="transmembrane region" description="Helical" evidence="2">
    <location>
        <begin position="57"/>
        <end position="78"/>
    </location>
</feature>
<protein>
    <submittedName>
        <fullName evidence="3">Uncharacterized protein</fullName>
    </submittedName>
</protein>
<evidence type="ECO:0000256" key="2">
    <source>
        <dbReference type="SAM" id="Phobius"/>
    </source>
</evidence>
<dbReference type="Proteomes" id="UP001595909">
    <property type="component" value="Unassembled WGS sequence"/>
</dbReference>
<feature type="compositionally biased region" description="Basic and acidic residues" evidence="1">
    <location>
        <begin position="1"/>
        <end position="13"/>
    </location>
</feature>
<dbReference type="EMBL" id="JBHSIM010000010">
    <property type="protein sequence ID" value="MFC4831840.1"/>
    <property type="molecule type" value="Genomic_DNA"/>
</dbReference>
<keyword evidence="2" id="KW-0812">Transmembrane</keyword>
<reference evidence="4" key="1">
    <citation type="journal article" date="2019" name="Int. J. Syst. Evol. Microbiol.">
        <title>The Global Catalogue of Microorganisms (GCM) 10K type strain sequencing project: providing services to taxonomists for standard genome sequencing and annotation.</title>
        <authorList>
            <consortium name="The Broad Institute Genomics Platform"/>
            <consortium name="The Broad Institute Genome Sequencing Center for Infectious Disease"/>
            <person name="Wu L."/>
            <person name="Ma J."/>
        </authorList>
    </citation>
    <scope>NUCLEOTIDE SEQUENCE [LARGE SCALE GENOMIC DNA]</scope>
    <source>
        <strain evidence="4">CCUG 50347</strain>
    </source>
</reference>
<evidence type="ECO:0000256" key="1">
    <source>
        <dbReference type="SAM" id="MobiDB-lite"/>
    </source>
</evidence>
<name>A0ABV9RDM3_9PSEU</name>